<evidence type="ECO:0000256" key="5">
    <source>
        <dbReference type="ARBA" id="ARBA00022801"/>
    </source>
</evidence>
<dbReference type="GO" id="GO:0006508">
    <property type="term" value="P:proteolysis"/>
    <property type="evidence" value="ECO:0007669"/>
    <property type="project" value="UniProtKB-KW"/>
</dbReference>
<keyword evidence="6" id="KW-0862">Zinc</keyword>
<keyword evidence="5" id="KW-0378">Hydrolase</keyword>
<evidence type="ECO:0000313" key="8">
    <source>
        <dbReference type="EMBL" id="RDI39211.1"/>
    </source>
</evidence>
<sequence>MSRTGKIFFLSSVAIAITAIFPFTVKAQPTESKHVIVAPPCLIKNINTDYKILSSTKQLVLIETDAAGVQQLMATKHQHKSLCGGFMDVTQDWHMSNTKIRSSGKEAKSFLLNYETPHASIAQNQKAYSIQYSQQVNQLLTQINPQNMWNNLTQLTNTFQNRNANTDYGLQAANWIKAQVETMASETGHDDVTIYTVATGKYKQPSVVAKVGNGTGPGIVIGGHMDTIVFGSNTQPGADDDGSGTVTVLETARTVLFSGLHFKKPIYFIWYAAEEQGMIGSYNVVADFKSKNIPVEAVIQFDLTGFAYQNEPTMWLMDDYVNANLTSFLEQLITTYVKQPVKHSRCGYACSDHARWYNKGYATALPAEAAYENSNPSIHSTSDTMEKLSLNHMTDYAKLAVAFAVEMAEPVEKK</sequence>
<keyword evidence="4" id="KW-0732">Signal</keyword>
<evidence type="ECO:0000256" key="6">
    <source>
        <dbReference type="ARBA" id="ARBA00022833"/>
    </source>
</evidence>
<proteinExistence type="predicted"/>
<gene>
    <name evidence="8" type="ORF">C8D86_12716</name>
</gene>
<dbReference type="GO" id="GO:0046872">
    <property type="term" value="F:metal ion binding"/>
    <property type="evidence" value="ECO:0007669"/>
    <property type="project" value="UniProtKB-KW"/>
</dbReference>
<reference evidence="8 9" key="1">
    <citation type="submission" date="2018-07" db="EMBL/GenBank/DDBJ databases">
        <title>Genomic Encyclopedia of Type Strains, Phase IV (KMG-IV): sequencing the most valuable type-strain genomes for metagenomic binning, comparative biology and taxonomic classification.</title>
        <authorList>
            <person name="Goeker M."/>
        </authorList>
    </citation>
    <scope>NUCLEOTIDE SEQUENCE [LARGE SCALE GENOMIC DNA]</scope>
    <source>
        <strain evidence="8 9">DSM 16500</strain>
    </source>
</reference>
<dbReference type="RefSeq" id="WP_114835229.1">
    <property type="nucleotide sequence ID" value="NZ_LR699114.1"/>
</dbReference>
<protein>
    <submittedName>
        <fullName evidence="8">Leucyl aminopeptidase</fullName>
    </submittedName>
</protein>
<keyword evidence="9" id="KW-1185">Reference proteome</keyword>
<keyword evidence="3" id="KW-0479">Metal-binding</keyword>
<keyword evidence="1 8" id="KW-0031">Aminopeptidase</keyword>
<dbReference type="EMBL" id="QQAX01000027">
    <property type="protein sequence ID" value="RDI39211.1"/>
    <property type="molecule type" value="Genomic_DNA"/>
</dbReference>
<dbReference type="GO" id="GO:0008235">
    <property type="term" value="F:metalloexopeptidase activity"/>
    <property type="evidence" value="ECO:0007669"/>
    <property type="project" value="InterPro"/>
</dbReference>
<evidence type="ECO:0000313" key="9">
    <source>
        <dbReference type="Proteomes" id="UP000254720"/>
    </source>
</evidence>
<dbReference type="Proteomes" id="UP000254720">
    <property type="component" value="Unassembled WGS sequence"/>
</dbReference>
<dbReference type="InterPro" id="IPR007484">
    <property type="entry name" value="Peptidase_M28"/>
</dbReference>
<comment type="caution">
    <text evidence="8">The sequence shown here is derived from an EMBL/GenBank/DDBJ whole genome shotgun (WGS) entry which is preliminary data.</text>
</comment>
<evidence type="ECO:0000256" key="4">
    <source>
        <dbReference type="ARBA" id="ARBA00022729"/>
    </source>
</evidence>
<dbReference type="InterPro" id="IPR045175">
    <property type="entry name" value="M28_fam"/>
</dbReference>
<evidence type="ECO:0000256" key="2">
    <source>
        <dbReference type="ARBA" id="ARBA00022670"/>
    </source>
</evidence>
<dbReference type="GO" id="GO:0004177">
    <property type="term" value="F:aminopeptidase activity"/>
    <property type="evidence" value="ECO:0007669"/>
    <property type="project" value="UniProtKB-KW"/>
</dbReference>
<dbReference type="OrthoDB" id="9789219at2"/>
<dbReference type="AlphaFoldDB" id="A0A370G5W1"/>
<evidence type="ECO:0000259" key="7">
    <source>
        <dbReference type="Pfam" id="PF04389"/>
    </source>
</evidence>
<evidence type="ECO:0000256" key="1">
    <source>
        <dbReference type="ARBA" id="ARBA00022438"/>
    </source>
</evidence>
<organism evidence="8 9">
    <name type="scientific">Aquicella lusitana</name>
    <dbReference type="NCBI Taxonomy" id="254246"/>
    <lineage>
        <taxon>Bacteria</taxon>
        <taxon>Pseudomonadati</taxon>
        <taxon>Pseudomonadota</taxon>
        <taxon>Gammaproteobacteria</taxon>
        <taxon>Legionellales</taxon>
        <taxon>Coxiellaceae</taxon>
        <taxon>Aquicella</taxon>
    </lineage>
</organism>
<dbReference type="PANTHER" id="PTHR12147">
    <property type="entry name" value="METALLOPEPTIDASE M28 FAMILY MEMBER"/>
    <property type="match status" value="1"/>
</dbReference>
<dbReference type="PANTHER" id="PTHR12147:SF56">
    <property type="entry name" value="AMINOPEPTIDASE YDR415C-RELATED"/>
    <property type="match status" value="1"/>
</dbReference>
<dbReference type="Pfam" id="PF04389">
    <property type="entry name" value="Peptidase_M28"/>
    <property type="match status" value="1"/>
</dbReference>
<dbReference type="SUPFAM" id="SSF53187">
    <property type="entry name" value="Zn-dependent exopeptidases"/>
    <property type="match status" value="1"/>
</dbReference>
<name>A0A370G5W1_9COXI</name>
<evidence type="ECO:0000256" key="3">
    <source>
        <dbReference type="ARBA" id="ARBA00022723"/>
    </source>
</evidence>
<feature type="domain" description="Peptidase M28" evidence="7">
    <location>
        <begin position="207"/>
        <end position="403"/>
    </location>
</feature>
<keyword evidence="2" id="KW-0645">Protease</keyword>
<dbReference type="Gene3D" id="3.40.630.10">
    <property type="entry name" value="Zn peptidases"/>
    <property type="match status" value="1"/>
</dbReference>
<accession>A0A370G5W1</accession>